<dbReference type="PANTHER" id="PTHR15907">
    <property type="entry name" value="DUF614 FAMILY PROTEIN-RELATED"/>
    <property type="match status" value="1"/>
</dbReference>
<evidence type="ECO:0000313" key="3">
    <source>
        <dbReference type="Proteomes" id="UP000290572"/>
    </source>
</evidence>
<dbReference type="AlphaFoldDB" id="A0A498NC78"/>
<dbReference type="Pfam" id="PF04749">
    <property type="entry name" value="PLAC8"/>
    <property type="match status" value="3"/>
</dbReference>
<comment type="caution">
    <text evidence="2">The sequence shown here is derived from an EMBL/GenBank/DDBJ whole genome shotgun (WGS) entry which is preliminary data.</text>
</comment>
<dbReference type="Proteomes" id="UP000290572">
    <property type="component" value="Unassembled WGS sequence"/>
</dbReference>
<reference evidence="2 3" key="1">
    <citation type="submission" date="2018-03" db="EMBL/GenBank/DDBJ databases">
        <title>Draft genome sequence of Rohu Carp (Labeo rohita).</title>
        <authorList>
            <person name="Das P."/>
            <person name="Kushwaha B."/>
            <person name="Joshi C.G."/>
            <person name="Kumar D."/>
            <person name="Nagpure N.S."/>
            <person name="Sahoo L."/>
            <person name="Das S.P."/>
            <person name="Bit A."/>
            <person name="Patnaik S."/>
            <person name="Meher P.K."/>
            <person name="Jayasankar P."/>
            <person name="Koringa P.G."/>
            <person name="Patel N.V."/>
            <person name="Hinsu A.T."/>
            <person name="Kumar R."/>
            <person name="Pandey M."/>
            <person name="Agarwal S."/>
            <person name="Srivastava S."/>
            <person name="Singh M."/>
            <person name="Iquebal M.A."/>
            <person name="Jaiswal S."/>
            <person name="Angadi U.B."/>
            <person name="Kumar N."/>
            <person name="Raza M."/>
            <person name="Shah T.M."/>
            <person name="Rai A."/>
            <person name="Jena J.K."/>
        </authorList>
    </citation>
    <scope>NUCLEOTIDE SEQUENCE [LARGE SCALE GENOMIC DNA]</scope>
    <source>
        <strain evidence="2">DASCIFA01</strain>
        <tissue evidence="2">Testis</tissue>
    </source>
</reference>
<name>A0A498NC78_LABRO</name>
<dbReference type="NCBIfam" id="TIGR01571">
    <property type="entry name" value="A_thal_Cys_rich"/>
    <property type="match status" value="2"/>
</dbReference>
<gene>
    <name evidence="2" type="ORF">ROHU_018278</name>
</gene>
<keyword evidence="4" id="KW-1267">Proteomics identification</keyword>
<sequence length="461" mass="50307">MVVMQPQPNMVSRHSDQWESGCFAYWCLPCFTCVKAKKFGECLCLPLLDFFGMVPPITMSIRVSMRQRYGIKDLSSCCYAYWCFPCFACSTTGEFGESTCLPLLDILGPALMAAFGIGVCVPPVGLAMRVAVRYKYQIGGSICEDIMVTCCCMWCSWCQMSREIKARKNVINIHSVVQTVPVAVNPQVVAVQQPRMVGAAPTSQKSGWNTELCDCCQDMNSCCYGFWCFPCFTCTTTGEFGESTCLPLVDMFGPGIMAAFGVPLCAPPVSLGMRVAVRYKYNIRITMTTVVVQTSQKSGWDSGICDCCHDMNSCCYGFWCFPCFMCTTTGEFGESTCLPLLDIFGPAILATFGIPVCVPPVSLGMRVAVRHKYDIGGSICEDIMVTCCCIWCSWCQMSREIKARKQSVTVVTTQPVIQTIPMATSQVFASQQSVGVIGASPAAFAPAVQMAPVSSVTTVVK</sequence>
<dbReference type="InterPro" id="IPR006461">
    <property type="entry name" value="PLAC_motif_containing"/>
</dbReference>
<accession>A0A498NC78</accession>
<organism evidence="2 3">
    <name type="scientific">Labeo rohita</name>
    <name type="common">Indian major carp</name>
    <name type="synonym">Cyprinus rohita</name>
    <dbReference type="NCBI Taxonomy" id="84645"/>
    <lineage>
        <taxon>Eukaryota</taxon>
        <taxon>Metazoa</taxon>
        <taxon>Chordata</taxon>
        <taxon>Craniata</taxon>
        <taxon>Vertebrata</taxon>
        <taxon>Euteleostomi</taxon>
        <taxon>Actinopterygii</taxon>
        <taxon>Neopterygii</taxon>
        <taxon>Teleostei</taxon>
        <taxon>Ostariophysi</taxon>
        <taxon>Cypriniformes</taxon>
        <taxon>Cyprinidae</taxon>
        <taxon>Labeoninae</taxon>
        <taxon>Labeonini</taxon>
        <taxon>Labeo</taxon>
    </lineage>
</organism>
<proteinExistence type="evidence at protein level"/>
<keyword evidence="3" id="KW-1185">Reference proteome</keyword>
<evidence type="ECO:0000313" key="2">
    <source>
        <dbReference type="EMBL" id="RXN29692.1"/>
    </source>
</evidence>
<evidence type="ECO:0007829" key="4">
    <source>
        <dbReference type="PeptideAtlas" id="A0A498NC78"/>
    </source>
</evidence>
<dbReference type="EMBL" id="QBIY01011748">
    <property type="protein sequence ID" value="RXN29692.1"/>
    <property type="molecule type" value="Genomic_DNA"/>
</dbReference>
<comment type="similarity">
    <text evidence="1">Belongs to the cornifelin family.</text>
</comment>
<protein>
    <submittedName>
        <fullName evidence="2">Cornifelin-like protein</fullName>
    </submittedName>
</protein>
<evidence type="ECO:0000256" key="1">
    <source>
        <dbReference type="ARBA" id="ARBA00009024"/>
    </source>
</evidence>